<accession>A0A0U1L429</accession>
<name>A0A0U1L429_9FIRM</name>
<sequence length="122" mass="14313">MRYGKNTVHNQQYLIADPGDDVLEYGLTPAEKTQIQQYITFSRQANYRNLWLWLSCQFSQAACGYQEPQQLPWHGIYHPGASAAFTDIASYRQQFCLPDRPTIAMIFSREEWIWGNLEYKLN</sequence>
<evidence type="ECO:0000259" key="1">
    <source>
        <dbReference type="Pfam" id="PF02514"/>
    </source>
</evidence>
<organism evidence="2 3">
    <name type="scientific">Sporomusa ovata</name>
    <dbReference type="NCBI Taxonomy" id="2378"/>
    <lineage>
        <taxon>Bacteria</taxon>
        <taxon>Bacillati</taxon>
        <taxon>Bacillota</taxon>
        <taxon>Negativicutes</taxon>
        <taxon>Selenomonadales</taxon>
        <taxon>Sporomusaceae</taxon>
        <taxon>Sporomusa</taxon>
    </lineage>
</organism>
<dbReference type="EMBL" id="CTRP01000014">
    <property type="protein sequence ID" value="CQR74420.1"/>
    <property type="molecule type" value="Genomic_DNA"/>
</dbReference>
<feature type="domain" description="CobN/magnesium chelatase" evidence="1">
    <location>
        <begin position="37"/>
        <end position="119"/>
    </location>
</feature>
<protein>
    <submittedName>
        <fullName evidence="2">CobN component of cobalt chelatase involved in B12 biosynthesis</fullName>
    </submittedName>
</protein>
<reference evidence="3" key="1">
    <citation type="submission" date="2015-03" db="EMBL/GenBank/DDBJ databases">
        <authorList>
            <person name="Nijsse Bart"/>
        </authorList>
    </citation>
    <scope>NUCLEOTIDE SEQUENCE [LARGE SCALE GENOMIC DNA]</scope>
</reference>
<dbReference type="InterPro" id="IPR003672">
    <property type="entry name" value="CobN/Mg_chltase"/>
</dbReference>
<keyword evidence="3" id="KW-1185">Reference proteome</keyword>
<dbReference type="AlphaFoldDB" id="A0A0U1L429"/>
<dbReference type="Pfam" id="PF02514">
    <property type="entry name" value="CobN-Mg_chel"/>
    <property type="match status" value="1"/>
</dbReference>
<evidence type="ECO:0000313" key="3">
    <source>
        <dbReference type="Proteomes" id="UP000049855"/>
    </source>
</evidence>
<dbReference type="Proteomes" id="UP000049855">
    <property type="component" value="Unassembled WGS sequence"/>
</dbReference>
<proteinExistence type="predicted"/>
<evidence type="ECO:0000313" key="2">
    <source>
        <dbReference type="EMBL" id="CQR74420.1"/>
    </source>
</evidence>
<gene>
    <name evidence="2" type="ORF">SpAn4DRAFT_0882</name>
</gene>